<keyword evidence="2" id="KW-1185">Reference proteome</keyword>
<evidence type="ECO:0000313" key="1">
    <source>
        <dbReference type="EMBL" id="GAA2142465.1"/>
    </source>
</evidence>
<dbReference type="Proteomes" id="UP001422759">
    <property type="component" value="Unassembled WGS sequence"/>
</dbReference>
<name>A0ABN2ZHS8_9ACTN</name>
<protein>
    <submittedName>
        <fullName evidence="1">Uncharacterized protein</fullName>
    </submittedName>
</protein>
<accession>A0ABN2ZHS8</accession>
<reference evidence="1 2" key="1">
    <citation type="journal article" date="2019" name="Int. J. Syst. Evol. Microbiol.">
        <title>The Global Catalogue of Microorganisms (GCM) 10K type strain sequencing project: providing services to taxonomists for standard genome sequencing and annotation.</title>
        <authorList>
            <consortium name="The Broad Institute Genomics Platform"/>
            <consortium name="The Broad Institute Genome Sequencing Center for Infectious Disease"/>
            <person name="Wu L."/>
            <person name="Ma J."/>
        </authorList>
    </citation>
    <scope>NUCLEOTIDE SEQUENCE [LARGE SCALE GENOMIC DNA]</scope>
    <source>
        <strain evidence="1 2">JCM 14560</strain>
    </source>
</reference>
<gene>
    <name evidence="1" type="ORF">GCM10009760_27600</name>
</gene>
<sequence>MLIARTSRGAGIRKPSRPAIRNMLANLRRGNSHLVLERTEENLEGDWYIQVRLRDNNIYELEYRDGVPAVHYQTLTVSLAKVTDAFIAWADGRTDWKAGFMWTNIGSRFMEQADTAE</sequence>
<dbReference type="EMBL" id="BAAANT010000013">
    <property type="protein sequence ID" value="GAA2142465.1"/>
    <property type="molecule type" value="Genomic_DNA"/>
</dbReference>
<proteinExistence type="predicted"/>
<evidence type="ECO:0000313" key="2">
    <source>
        <dbReference type="Proteomes" id="UP001422759"/>
    </source>
</evidence>
<dbReference type="RefSeq" id="WP_344464525.1">
    <property type="nucleotide sequence ID" value="NZ_BAAANT010000013.1"/>
</dbReference>
<comment type="caution">
    <text evidence="1">The sequence shown here is derived from an EMBL/GenBank/DDBJ whole genome shotgun (WGS) entry which is preliminary data.</text>
</comment>
<organism evidence="1 2">
    <name type="scientific">Kitasatospora kazusensis</name>
    <dbReference type="NCBI Taxonomy" id="407974"/>
    <lineage>
        <taxon>Bacteria</taxon>
        <taxon>Bacillati</taxon>
        <taxon>Actinomycetota</taxon>
        <taxon>Actinomycetes</taxon>
        <taxon>Kitasatosporales</taxon>
        <taxon>Streptomycetaceae</taxon>
        <taxon>Kitasatospora</taxon>
    </lineage>
</organism>